<dbReference type="HAMAP" id="MF_01331_B">
    <property type="entry name" value="Ribosomal_uL22_B"/>
    <property type="match status" value="1"/>
</dbReference>
<accession>A0A955EBJ3</accession>
<evidence type="ECO:0000256" key="10">
    <source>
        <dbReference type="RuleBase" id="RU004008"/>
    </source>
</evidence>
<organism evidence="11 12">
    <name type="scientific">candidate division WWE3 bacterium</name>
    <dbReference type="NCBI Taxonomy" id="2053526"/>
    <lineage>
        <taxon>Bacteria</taxon>
        <taxon>Katanobacteria</taxon>
    </lineage>
</organism>
<evidence type="ECO:0000256" key="5">
    <source>
        <dbReference type="ARBA" id="ARBA00023274"/>
    </source>
</evidence>
<comment type="function">
    <text evidence="7">The globular domain of the protein is located near the polypeptide exit tunnel on the outside of the subunit, while an extended beta-hairpin is found that lines the wall of the exit tunnel in the center of the 70S ribosome.</text>
</comment>
<dbReference type="InterPro" id="IPR036394">
    <property type="entry name" value="Ribosomal_uL22_sf"/>
</dbReference>
<proteinExistence type="inferred from homology"/>
<dbReference type="InterPro" id="IPR005727">
    <property type="entry name" value="Ribosomal_uL22_bac/chlpt-type"/>
</dbReference>
<evidence type="ECO:0000256" key="1">
    <source>
        <dbReference type="ARBA" id="ARBA00009451"/>
    </source>
</evidence>
<gene>
    <name evidence="7 11" type="primary">rplV</name>
    <name evidence="11" type="ORF">KC980_02455</name>
</gene>
<dbReference type="NCBIfam" id="TIGR01044">
    <property type="entry name" value="rplV_bact"/>
    <property type="match status" value="1"/>
</dbReference>
<sequence length="115" mass="12750">MNTALVYAKSKYEHIGPKKVAVIMDLVRGLPVKEAERVLSFHPTKAAKLILKTLKSASANASHNLELNPNSMYISHIQVNPGPMRKSGRIVARARFSPILKRTSHIIVGLAERQK</sequence>
<dbReference type="GO" id="GO:0022625">
    <property type="term" value="C:cytosolic large ribosomal subunit"/>
    <property type="evidence" value="ECO:0007669"/>
    <property type="project" value="TreeGrafter"/>
</dbReference>
<dbReference type="GO" id="GO:0019843">
    <property type="term" value="F:rRNA binding"/>
    <property type="evidence" value="ECO:0007669"/>
    <property type="project" value="UniProtKB-UniRule"/>
</dbReference>
<dbReference type="PANTHER" id="PTHR13501">
    <property type="entry name" value="CHLOROPLAST 50S RIBOSOMAL PROTEIN L22-RELATED"/>
    <property type="match status" value="1"/>
</dbReference>
<evidence type="ECO:0000256" key="6">
    <source>
        <dbReference type="ARBA" id="ARBA00035207"/>
    </source>
</evidence>
<evidence type="ECO:0000313" key="11">
    <source>
        <dbReference type="EMBL" id="MCA9308350.1"/>
    </source>
</evidence>
<dbReference type="PANTHER" id="PTHR13501:SF8">
    <property type="entry name" value="LARGE RIBOSOMAL SUBUNIT PROTEIN UL22M"/>
    <property type="match status" value="1"/>
</dbReference>
<dbReference type="EMBL" id="JAGQNX010000070">
    <property type="protein sequence ID" value="MCA9308350.1"/>
    <property type="molecule type" value="Genomic_DNA"/>
</dbReference>
<keyword evidence="2 7" id="KW-0699">rRNA-binding</keyword>
<dbReference type="GO" id="GO:0006412">
    <property type="term" value="P:translation"/>
    <property type="evidence" value="ECO:0007669"/>
    <property type="project" value="UniProtKB-UniRule"/>
</dbReference>
<dbReference type="Gene3D" id="3.90.470.10">
    <property type="entry name" value="Ribosomal protein L22/L17"/>
    <property type="match status" value="1"/>
</dbReference>
<dbReference type="Proteomes" id="UP000740557">
    <property type="component" value="Unassembled WGS sequence"/>
</dbReference>
<comment type="caution">
    <text evidence="11">The sequence shown here is derived from an EMBL/GenBank/DDBJ whole genome shotgun (WGS) entry which is preliminary data.</text>
</comment>
<keyword evidence="3 7" id="KW-0694">RNA-binding</keyword>
<reference evidence="11" key="2">
    <citation type="journal article" date="2021" name="Microbiome">
        <title>Successional dynamics and alternative stable states in a saline activated sludge microbial community over 9 years.</title>
        <authorList>
            <person name="Wang Y."/>
            <person name="Ye J."/>
            <person name="Ju F."/>
            <person name="Liu L."/>
            <person name="Boyd J.A."/>
            <person name="Deng Y."/>
            <person name="Parks D.H."/>
            <person name="Jiang X."/>
            <person name="Yin X."/>
            <person name="Woodcroft B.J."/>
            <person name="Tyson G.W."/>
            <person name="Hugenholtz P."/>
            <person name="Polz M.F."/>
            <person name="Zhang T."/>
        </authorList>
    </citation>
    <scope>NUCLEOTIDE SEQUENCE</scope>
    <source>
        <strain evidence="11">HKST-UBA79</strain>
    </source>
</reference>
<evidence type="ECO:0000256" key="2">
    <source>
        <dbReference type="ARBA" id="ARBA00022730"/>
    </source>
</evidence>
<dbReference type="SUPFAM" id="SSF54843">
    <property type="entry name" value="Ribosomal protein L22"/>
    <property type="match status" value="1"/>
</dbReference>
<dbReference type="AlphaFoldDB" id="A0A955EBJ3"/>
<dbReference type="InterPro" id="IPR047867">
    <property type="entry name" value="Ribosomal_uL22_bac/org-type"/>
</dbReference>
<dbReference type="Pfam" id="PF00237">
    <property type="entry name" value="Ribosomal_L22"/>
    <property type="match status" value="1"/>
</dbReference>
<evidence type="ECO:0000256" key="8">
    <source>
        <dbReference type="RuleBase" id="RU004005"/>
    </source>
</evidence>
<keyword evidence="5 7" id="KW-0687">Ribonucleoprotein</keyword>
<comment type="subunit">
    <text evidence="7 9">Part of the 50S ribosomal subunit.</text>
</comment>
<evidence type="ECO:0000256" key="7">
    <source>
        <dbReference type="HAMAP-Rule" id="MF_01331"/>
    </source>
</evidence>
<keyword evidence="4 7" id="KW-0689">Ribosomal protein</keyword>
<dbReference type="InterPro" id="IPR001063">
    <property type="entry name" value="Ribosomal_uL22"/>
</dbReference>
<comment type="similarity">
    <text evidence="1 7 8">Belongs to the universal ribosomal protein uL22 family.</text>
</comment>
<comment type="function">
    <text evidence="7 10">This protein binds specifically to 23S rRNA; its binding is stimulated by other ribosomal proteins, e.g., L4, L17, and L20. It is important during the early stages of 50S assembly. It makes multiple contacts with different domains of the 23S rRNA in the assembled 50S subunit and ribosome.</text>
</comment>
<reference evidence="11" key="1">
    <citation type="submission" date="2020-04" db="EMBL/GenBank/DDBJ databases">
        <authorList>
            <person name="Zhang T."/>
        </authorList>
    </citation>
    <scope>NUCLEOTIDE SEQUENCE</scope>
    <source>
        <strain evidence="11">HKST-UBA79</strain>
    </source>
</reference>
<evidence type="ECO:0000313" key="12">
    <source>
        <dbReference type="Proteomes" id="UP000740557"/>
    </source>
</evidence>
<protein>
    <recommendedName>
        <fullName evidence="6 7">Large ribosomal subunit protein uL22</fullName>
    </recommendedName>
</protein>
<evidence type="ECO:0000256" key="3">
    <source>
        <dbReference type="ARBA" id="ARBA00022884"/>
    </source>
</evidence>
<evidence type="ECO:0000256" key="4">
    <source>
        <dbReference type="ARBA" id="ARBA00022980"/>
    </source>
</evidence>
<evidence type="ECO:0000256" key="9">
    <source>
        <dbReference type="RuleBase" id="RU004006"/>
    </source>
</evidence>
<name>A0A955EBJ3_UNCKA</name>
<dbReference type="GO" id="GO:0003735">
    <property type="term" value="F:structural constituent of ribosome"/>
    <property type="evidence" value="ECO:0007669"/>
    <property type="project" value="InterPro"/>
</dbReference>